<dbReference type="GO" id="GO:0003700">
    <property type="term" value="F:DNA-binding transcription factor activity"/>
    <property type="evidence" value="ECO:0007669"/>
    <property type="project" value="InterPro"/>
</dbReference>
<proteinExistence type="predicted"/>
<protein>
    <submittedName>
        <fullName evidence="2">MarR family transcriptional regulator</fullName>
    </submittedName>
</protein>
<gene>
    <name evidence="2" type="ORF">C1I63_08815</name>
</gene>
<dbReference type="PANTHER" id="PTHR39515">
    <property type="entry name" value="CONSERVED PROTEIN"/>
    <property type="match status" value="1"/>
</dbReference>
<organism evidence="2 3">
    <name type="scientific">Rathayibacter caricis DSM 15933</name>
    <dbReference type="NCBI Taxonomy" id="1328867"/>
    <lineage>
        <taxon>Bacteria</taxon>
        <taxon>Bacillati</taxon>
        <taxon>Actinomycetota</taxon>
        <taxon>Actinomycetes</taxon>
        <taxon>Micrococcales</taxon>
        <taxon>Microbacteriaceae</taxon>
        <taxon>Rathayibacter</taxon>
    </lineage>
</organism>
<keyword evidence="3" id="KW-1185">Reference proteome</keyword>
<dbReference type="PROSITE" id="PS50995">
    <property type="entry name" value="HTH_MARR_2"/>
    <property type="match status" value="1"/>
</dbReference>
<reference evidence="2 3" key="1">
    <citation type="submission" date="2018-03" db="EMBL/GenBank/DDBJ databases">
        <title>Bacteriophage NCPPB3778 and a type I-E CRISPR drive the evolution of the US Biological Select Agent, Rathayibacter toxicus.</title>
        <authorList>
            <person name="Davis E.W.II."/>
            <person name="Tabima J.F."/>
            <person name="Weisberg A.J."/>
            <person name="Dantas Lopes L."/>
            <person name="Wiseman M.S."/>
            <person name="Wiseman M.S."/>
            <person name="Pupko T."/>
            <person name="Belcher M.S."/>
            <person name="Sechler A.J."/>
            <person name="Tancos M.A."/>
            <person name="Schroeder B.K."/>
            <person name="Murray T.D."/>
            <person name="Luster D.G."/>
            <person name="Schneider W.L."/>
            <person name="Rogers E."/>
            <person name="Andreote F.D."/>
            <person name="Grunwald N.J."/>
            <person name="Putnam M.L."/>
            <person name="Chang J.H."/>
        </authorList>
    </citation>
    <scope>NUCLEOTIDE SEQUENCE [LARGE SCALE GENOMIC DNA]</scope>
    <source>
        <strain evidence="2 3">DSM 15933</strain>
    </source>
</reference>
<dbReference type="SUPFAM" id="SSF46785">
    <property type="entry name" value="Winged helix' DNA-binding domain"/>
    <property type="match status" value="1"/>
</dbReference>
<dbReference type="InterPro" id="IPR036388">
    <property type="entry name" value="WH-like_DNA-bd_sf"/>
</dbReference>
<dbReference type="InterPro" id="IPR000835">
    <property type="entry name" value="HTH_MarR-typ"/>
</dbReference>
<sequence length="143" mass="15723">MPHDPTTTALAGELRIAVARLGRRLRQEKGRHELSDAQLSVLALLEREGPRTLGELAEVERVRPPSMSRTVACLVDDGLAERLGDPADGRVVRLRPTEAGSALVHEVRRSRDTWLVAGLRELSPAQQSLLRDAAALLREVAER</sequence>
<accession>A0A2T4UTW2</accession>
<evidence type="ECO:0000313" key="2">
    <source>
        <dbReference type="EMBL" id="PTL72941.1"/>
    </source>
</evidence>
<dbReference type="InterPro" id="IPR052526">
    <property type="entry name" value="HTH-type_Bedaq_tolerance"/>
</dbReference>
<name>A0A2T4UTW2_9MICO</name>
<dbReference type="InterPro" id="IPR036390">
    <property type="entry name" value="WH_DNA-bd_sf"/>
</dbReference>
<dbReference type="RefSeq" id="WP_107574552.1">
    <property type="nucleotide sequence ID" value="NZ_PZPL01000001.1"/>
</dbReference>
<comment type="caution">
    <text evidence="2">The sequence shown here is derived from an EMBL/GenBank/DDBJ whole genome shotgun (WGS) entry which is preliminary data.</text>
</comment>
<feature type="domain" description="HTH marR-type" evidence="1">
    <location>
        <begin position="7"/>
        <end position="143"/>
    </location>
</feature>
<dbReference type="SMART" id="SM00347">
    <property type="entry name" value="HTH_MARR"/>
    <property type="match status" value="1"/>
</dbReference>
<dbReference type="PANTHER" id="PTHR39515:SF2">
    <property type="entry name" value="HTH-TYPE TRANSCRIPTIONAL REGULATOR RV0880"/>
    <property type="match status" value="1"/>
</dbReference>
<evidence type="ECO:0000259" key="1">
    <source>
        <dbReference type="PROSITE" id="PS50995"/>
    </source>
</evidence>
<dbReference type="Proteomes" id="UP000241085">
    <property type="component" value="Unassembled WGS sequence"/>
</dbReference>
<evidence type="ECO:0000313" key="3">
    <source>
        <dbReference type="Proteomes" id="UP000241085"/>
    </source>
</evidence>
<dbReference type="AlphaFoldDB" id="A0A2T4UTW2"/>
<dbReference type="Gene3D" id="1.10.10.10">
    <property type="entry name" value="Winged helix-like DNA-binding domain superfamily/Winged helix DNA-binding domain"/>
    <property type="match status" value="1"/>
</dbReference>
<dbReference type="Pfam" id="PF01047">
    <property type="entry name" value="MarR"/>
    <property type="match status" value="1"/>
</dbReference>
<dbReference type="EMBL" id="PZPL01000001">
    <property type="protein sequence ID" value="PTL72941.1"/>
    <property type="molecule type" value="Genomic_DNA"/>
</dbReference>